<gene>
    <name evidence="1" type="ORF">NFIA_006180</name>
</gene>
<name>A1DKL5_NEOFI</name>
<dbReference type="EMBL" id="DS027697">
    <property type="protein sequence ID" value="EAW17254.1"/>
    <property type="molecule type" value="Genomic_DNA"/>
</dbReference>
<accession>A1DKL5</accession>
<reference evidence="2" key="1">
    <citation type="journal article" date="2008" name="PLoS Genet.">
        <title>Genomic islands in the pathogenic filamentous fungus Aspergillus fumigatus.</title>
        <authorList>
            <person name="Fedorova N.D."/>
            <person name="Khaldi N."/>
            <person name="Joardar V.S."/>
            <person name="Maiti R."/>
            <person name="Amedeo P."/>
            <person name="Anderson M.J."/>
            <person name="Crabtree J."/>
            <person name="Silva J.C."/>
            <person name="Badger J.H."/>
            <person name="Albarraq A."/>
            <person name="Angiuoli S."/>
            <person name="Bussey H."/>
            <person name="Bowyer P."/>
            <person name="Cotty P.J."/>
            <person name="Dyer P.S."/>
            <person name="Egan A."/>
            <person name="Galens K."/>
            <person name="Fraser-Liggett C.M."/>
            <person name="Haas B.J."/>
            <person name="Inman J.M."/>
            <person name="Kent R."/>
            <person name="Lemieux S."/>
            <person name="Malavazi I."/>
            <person name="Orvis J."/>
            <person name="Roemer T."/>
            <person name="Ronning C.M."/>
            <person name="Sundaram J.P."/>
            <person name="Sutton G."/>
            <person name="Turner G."/>
            <person name="Venter J.C."/>
            <person name="White O.R."/>
            <person name="Whitty B.R."/>
            <person name="Youngman P."/>
            <person name="Wolfe K.H."/>
            <person name="Goldman G.H."/>
            <person name="Wortman J.R."/>
            <person name="Jiang B."/>
            <person name="Denning D.W."/>
            <person name="Nierman W.C."/>
        </authorList>
    </citation>
    <scope>NUCLEOTIDE SEQUENCE [LARGE SCALE GENOMIC DNA]</scope>
    <source>
        <strain evidence="2">ATCC 1020 / DSM 3700 / CBS 544.65 / FGSC A1164 / JCM 1740 / NRRL 181 / WB 181</strain>
    </source>
</reference>
<dbReference type="KEGG" id="nfi:NFIA_006180"/>
<organism evidence="1 2">
    <name type="scientific">Neosartorya fischeri (strain ATCC 1020 / DSM 3700 / CBS 544.65 / FGSC A1164 / JCM 1740 / NRRL 181 / WB 181)</name>
    <name type="common">Aspergillus fischerianus</name>
    <dbReference type="NCBI Taxonomy" id="331117"/>
    <lineage>
        <taxon>Eukaryota</taxon>
        <taxon>Fungi</taxon>
        <taxon>Dikarya</taxon>
        <taxon>Ascomycota</taxon>
        <taxon>Pezizomycotina</taxon>
        <taxon>Eurotiomycetes</taxon>
        <taxon>Eurotiomycetidae</taxon>
        <taxon>Eurotiales</taxon>
        <taxon>Aspergillaceae</taxon>
        <taxon>Aspergillus</taxon>
        <taxon>Aspergillus subgen. Fumigati</taxon>
    </lineage>
</organism>
<dbReference type="VEuPathDB" id="FungiDB:NFIA_006180"/>
<dbReference type="RefSeq" id="XP_001259151.1">
    <property type="nucleotide sequence ID" value="XM_001259150.1"/>
</dbReference>
<dbReference type="OrthoDB" id="4965730at2759"/>
<dbReference type="AlphaFoldDB" id="A1DKL5"/>
<keyword evidence="2" id="KW-1185">Reference proteome</keyword>
<sequence length="334" mass="37253">MKLTTTRYLHGEIRAYHVSGSVYGPLEPSATYRVESSDKRPNHAVAPSLDWAVYTTSHSVVCISQNSDLLWHYDLEPRSIQRYLRDPSCMFSLDGAWVWVYRPDAMADRGPDILVVLRADTGEEVARTELDSVGEGAELVLHPDGRHILLDVGEGQDGVKLYRAAFTGADIDLHSYGWDDRCLVDVAPDGQWFMTVDHGRYDVAFHVFLSGEVVLRVPVEAFGYEYFGDDEARVDWNGGFLNAGIAVVTIGGEKDDKEWHHHYSIDLRTGTPRGRFEAYSRDNYDFEPLGDGTWIVSGPDGSAVRRWLSTTDLEACWLSGNAHDGAHARCPGAT</sequence>
<dbReference type="OMA" id="HGEIRAY"/>
<protein>
    <submittedName>
        <fullName evidence="1">Uncharacterized protein</fullName>
    </submittedName>
</protein>
<dbReference type="eggNOG" id="ENOG502R97F">
    <property type="taxonomic scope" value="Eukaryota"/>
</dbReference>
<dbReference type="Proteomes" id="UP000006702">
    <property type="component" value="Unassembled WGS sequence"/>
</dbReference>
<evidence type="ECO:0000313" key="2">
    <source>
        <dbReference type="Proteomes" id="UP000006702"/>
    </source>
</evidence>
<dbReference type="HOGENOM" id="CLU_076329_0_0_1"/>
<dbReference type="GeneID" id="4585620"/>
<proteinExistence type="predicted"/>
<dbReference type="InterPro" id="IPR011044">
    <property type="entry name" value="Quino_amine_DH_bsu"/>
</dbReference>
<dbReference type="SUPFAM" id="SSF50969">
    <property type="entry name" value="YVTN repeat-like/Quinoprotein amine dehydrogenase"/>
    <property type="match status" value="1"/>
</dbReference>
<evidence type="ECO:0000313" key="1">
    <source>
        <dbReference type="EMBL" id="EAW17254.1"/>
    </source>
</evidence>